<keyword evidence="3" id="KW-1185">Reference proteome</keyword>
<dbReference type="Proteomes" id="UP000198836">
    <property type="component" value="Unassembled WGS sequence"/>
</dbReference>
<dbReference type="EMBL" id="FOJM01000009">
    <property type="protein sequence ID" value="SFA50472.1"/>
    <property type="molecule type" value="Genomic_DNA"/>
</dbReference>
<evidence type="ECO:0000313" key="2">
    <source>
        <dbReference type="EMBL" id="SFA50472.1"/>
    </source>
</evidence>
<dbReference type="RefSeq" id="WP_090983976.1">
    <property type="nucleotide sequence ID" value="NZ_FOJM01000009.1"/>
</dbReference>
<feature type="signal peptide" evidence="1">
    <location>
        <begin position="1"/>
        <end position="25"/>
    </location>
</feature>
<gene>
    <name evidence="2" type="ORF">SAMN04488511_10986</name>
</gene>
<dbReference type="AlphaFoldDB" id="A0A1I0TFA6"/>
<dbReference type="STRING" id="332999.SAMN04488511_10986"/>
<keyword evidence="1" id="KW-0732">Signal</keyword>
<proteinExistence type="predicted"/>
<accession>A0A1I0TFA6</accession>
<dbReference type="OrthoDB" id="883248at2"/>
<evidence type="ECO:0000256" key="1">
    <source>
        <dbReference type="SAM" id="SignalP"/>
    </source>
</evidence>
<name>A0A1I0TFA6_9SPHI</name>
<evidence type="ECO:0008006" key="4">
    <source>
        <dbReference type="Google" id="ProtNLM"/>
    </source>
</evidence>
<organism evidence="2 3">
    <name type="scientific">Pedobacter suwonensis</name>
    <dbReference type="NCBI Taxonomy" id="332999"/>
    <lineage>
        <taxon>Bacteria</taxon>
        <taxon>Pseudomonadati</taxon>
        <taxon>Bacteroidota</taxon>
        <taxon>Sphingobacteriia</taxon>
        <taxon>Sphingobacteriales</taxon>
        <taxon>Sphingobacteriaceae</taxon>
        <taxon>Pedobacter</taxon>
    </lineage>
</organism>
<reference evidence="3" key="1">
    <citation type="submission" date="2016-10" db="EMBL/GenBank/DDBJ databases">
        <authorList>
            <person name="Varghese N."/>
            <person name="Submissions S."/>
        </authorList>
    </citation>
    <scope>NUCLEOTIDE SEQUENCE [LARGE SCALE GENOMIC DNA]</scope>
    <source>
        <strain evidence="3">DSM 18130</strain>
    </source>
</reference>
<evidence type="ECO:0000313" key="3">
    <source>
        <dbReference type="Proteomes" id="UP000198836"/>
    </source>
</evidence>
<feature type="chain" id="PRO_5011492289" description="Outer membrane protein beta-barrel domain-containing protein" evidence="1">
    <location>
        <begin position="26"/>
        <end position="197"/>
    </location>
</feature>
<protein>
    <recommendedName>
        <fullName evidence="4">Outer membrane protein beta-barrel domain-containing protein</fullName>
    </recommendedName>
</protein>
<sequence length="197" mass="22144">MKSKNAIKVFSVLLVFVTIVSKTKAQDSTKVEQPTEVKSLNKIRLNLLGIGYEREQKVGKTTSVYFGAGAEGAFIYQTEFTMDNNYNISVNTETDFKIYPSLNAGFRHYYNFDRRIKKGKRTLNNSAGYVGLDVLTIIPTQSNTLYGSQINIMPQWGFQTYVGRKINFELSLGPLAAINKIDTYYGIGGRIGFSFLL</sequence>